<dbReference type="GO" id="GO:0005975">
    <property type="term" value="P:carbohydrate metabolic process"/>
    <property type="evidence" value="ECO:0007669"/>
    <property type="project" value="UniProtKB-ARBA"/>
</dbReference>
<dbReference type="RefSeq" id="WP_004011351.1">
    <property type="nucleotide sequence ID" value="NZ_GL622346.1"/>
</dbReference>
<proteinExistence type="predicted"/>
<evidence type="ECO:0000256" key="3">
    <source>
        <dbReference type="SAM" id="SignalP"/>
    </source>
</evidence>
<dbReference type="HOGENOM" id="CLU_270721_0_0_11"/>
<keyword evidence="3" id="KW-0732">Signal</keyword>
<dbReference type="Gene3D" id="2.60.40.10">
    <property type="entry name" value="Immunoglobulins"/>
    <property type="match status" value="2"/>
</dbReference>
<gene>
    <name evidence="4" type="ORF">HMPREF0576_1530</name>
</gene>
<feature type="compositionally biased region" description="Low complexity" evidence="1">
    <location>
        <begin position="1083"/>
        <end position="1098"/>
    </location>
</feature>
<dbReference type="Pfam" id="PF05345">
    <property type="entry name" value="He_PIG"/>
    <property type="match status" value="1"/>
</dbReference>
<feature type="compositionally biased region" description="Polar residues" evidence="1">
    <location>
        <begin position="918"/>
        <end position="931"/>
    </location>
</feature>
<evidence type="ECO:0000256" key="2">
    <source>
        <dbReference type="SAM" id="Phobius"/>
    </source>
</evidence>
<dbReference type="EMBL" id="AEPZ01000010">
    <property type="protein sequence ID" value="EFU81688.1"/>
    <property type="molecule type" value="Genomic_DNA"/>
</dbReference>
<feature type="region of interest" description="Disordered" evidence="1">
    <location>
        <begin position="540"/>
        <end position="565"/>
    </location>
</feature>
<feature type="region of interest" description="Disordered" evidence="1">
    <location>
        <begin position="918"/>
        <end position="970"/>
    </location>
</feature>
<keyword evidence="2" id="KW-0472">Membrane</keyword>
<reference evidence="4 5" key="1">
    <citation type="submission" date="2010-12" db="EMBL/GenBank/DDBJ databases">
        <authorList>
            <person name="Muzny D."/>
            <person name="Qin X."/>
            <person name="Deng J."/>
            <person name="Jiang H."/>
            <person name="Liu Y."/>
            <person name="Qu J."/>
            <person name="Song X.-Z."/>
            <person name="Zhang L."/>
            <person name="Thornton R."/>
            <person name="Coyle M."/>
            <person name="Francisco L."/>
            <person name="Jackson L."/>
            <person name="Javaid M."/>
            <person name="Korchina V."/>
            <person name="Kovar C."/>
            <person name="Mata R."/>
            <person name="Mathew T."/>
            <person name="Ngo R."/>
            <person name="Nguyen L."/>
            <person name="Nguyen N."/>
            <person name="Okwuonu G."/>
            <person name="Ongeri F."/>
            <person name="Pham C."/>
            <person name="Simmons D."/>
            <person name="Wilczek-Boney K."/>
            <person name="Hale W."/>
            <person name="Jakkamsetti A."/>
            <person name="Pham P."/>
            <person name="Ruth R."/>
            <person name="San Lucas F."/>
            <person name="Warren J."/>
            <person name="Zhang J."/>
            <person name="Zhao Z."/>
            <person name="Zhou C."/>
            <person name="Zhu D."/>
            <person name="Lee S."/>
            <person name="Bess C."/>
            <person name="Blankenburg K."/>
            <person name="Forbes L."/>
            <person name="Fu Q."/>
            <person name="Gubbala S."/>
            <person name="Hirani K."/>
            <person name="Jayaseelan J.C."/>
            <person name="Lara F."/>
            <person name="Munidasa M."/>
            <person name="Palculict T."/>
            <person name="Patil S."/>
            <person name="Pu L.-L."/>
            <person name="Saada N."/>
            <person name="Tang L."/>
            <person name="Weissenberger G."/>
            <person name="Zhu Y."/>
            <person name="Hemphill L."/>
            <person name="Shang Y."/>
            <person name="Youmans B."/>
            <person name="Ayvaz T."/>
            <person name="Ross M."/>
            <person name="Santibanez J."/>
            <person name="Aqrawi P."/>
            <person name="Gross S."/>
            <person name="Joshi V."/>
            <person name="Fowler G."/>
            <person name="Nazareth L."/>
            <person name="Reid J."/>
            <person name="Worley K."/>
            <person name="Petrosino J."/>
            <person name="Highlander S."/>
            <person name="Gibbs R."/>
        </authorList>
    </citation>
    <scope>NUCLEOTIDE SEQUENCE [LARGE SCALE GENOMIC DNA]</scope>
    <source>
        <strain evidence="4 5">ATCC 35242</strain>
    </source>
</reference>
<feature type="signal peptide" evidence="3">
    <location>
        <begin position="1"/>
        <end position="33"/>
    </location>
</feature>
<protein>
    <submittedName>
        <fullName evidence="4">LPXTG-motif cell wall anchor domain protein</fullName>
    </submittedName>
</protein>
<comment type="caution">
    <text evidence="4">The sequence shown here is derived from an EMBL/GenBank/DDBJ whole genome shotgun (WGS) entry which is preliminary data.</text>
</comment>
<evidence type="ECO:0000313" key="4">
    <source>
        <dbReference type="EMBL" id="EFU81688.1"/>
    </source>
</evidence>
<dbReference type="Proteomes" id="UP000003343">
    <property type="component" value="Unassembled WGS sequence"/>
</dbReference>
<keyword evidence="5" id="KW-1185">Reference proteome</keyword>
<keyword evidence="2" id="KW-1133">Transmembrane helix</keyword>
<dbReference type="InterPro" id="IPR028974">
    <property type="entry name" value="TSP_type-3_rpt"/>
</dbReference>
<dbReference type="GO" id="GO:0005509">
    <property type="term" value="F:calcium ion binding"/>
    <property type="evidence" value="ECO:0007669"/>
    <property type="project" value="InterPro"/>
</dbReference>
<organism evidence="4 5">
    <name type="scientific">Mobiluncus holmesii ATCC 35242</name>
    <dbReference type="NCBI Taxonomy" id="887899"/>
    <lineage>
        <taxon>Bacteria</taxon>
        <taxon>Bacillati</taxon>
        <taxon>Actinomycetota</taxon>
        <taxon>Actinomycetes</taxon>
        <taxon>Actinomycetales</taxon>
        <taxon>Actinomycetaceae</taxon>
        <taxon>Mobiluncus</taxon>
    </lineage>
</organism>
<dbReference type="InterPro" id="IPR013783">
    <property type="entry name" value="Ig-like_fold"/>
</dbReference>
<name>E6M5E0_9ACTO</name>
<feature type="transmembrane region" description="Helical" evidence="2">
    <location>
        <begin position="1176"/>
        <end position="1195"/>
    </location>
</feature>
<keyword evidence="2" id="KW-0812">Transmembrane</keyword>
<feature type="chain" id="PRO_5038456237" evidence="3">
    <location>
        <begin position="34"/>
        <end position="1203"/>
    </location>
</feature>
<evidence type="ECO:0000313" key="5">
    <source>
        <dbReference type="Proteomes" id="UP000003343"/>
    </source>
</evidence>
<feature type="compositionally biased region" description="Basic and acidic residues" evidence="1">
    <location>
        <begin position="551"/>
        <end position="561"/>
    </location>
</feature>
<sequence>MRKTDLTKAALAYVGAASLVFSTLVAGTAGAFATGPATAGAIETTTSVNAHHSISGSVFQQQGGDLWQAPNSEKGYGVPLPGVRVYAQWTEKDGSTSPIYTTTSRADGSFAIAMKQFVKDNGEVAKFDADPNLPEGEKWRVWTVNPDTSKYQLLWSWNHSQVGPKGIVMDTAGGAANLIGSNRVTGLRFAYSEKVDATLMHLSEASDNGPKQNAGFVAGRVYWNLFELPGGLNWGTVTNFDSNKDKPVAGVTVTGSYLKDSAIRRIMTGYKTIAGKTPRAGGIAIWTPKDEASMQAWIKDQIAKEGVDNWIAETVTTKTDANGEYALQFKGTWGSHVADEEKCGLVDKKLCGTLAADAKTGSWLKGNANSKHINDDWMFISIENHPGIAQTSPFYNNAFKGYIGSLTTAGWPVTNMVNYLNHVNFALYPEYVDFDVNPYNTADNLAKRGDTAGTTTTGLPKAWNNSTTYQIEWSAEGKVVPGGSCEKQRPNAMGDLKSCPLTVPANLERKTTYTAKLYAFAADGTRIETPLAMDAFTAVPDTGDTDGDGVPDDKDKCEKTPDGTTVDEDGCTLAQRYKPNYRDTEAKVGQKATSEPPTFDDATTSEVEHLLYNGLGKDRKGSAALFKPGDGTAAQNGAITITPAKEGGNPVSVTVTYSDGTSVDTTANFIATNGDEDGDGVPDSKDKCSNTPKDYQGQVTADGCAIPTVSDFTVRGTVGKPINPAQIVIIDPDHIVTNCTSGELPLGLTAKWEKGTCMVSTATHPDKALNQDGLTVEVTYQGGTAISHGSVAIADKPDGDGDGVPDPQDPNHPGAGEDHCPGTPDDAKVDDDGCSVVPTVGPAPTITGTVGDPITPAVVPVANPGKAKITCESKDLPAGLSIAYDEAKHGCVISGTPTVKVPADTTYTVTVNYTPQDENNSAGKIDTTGNVTIKGKDSDGDGVDDPEDPNHPGAGEDHCPGTPEGAKVDANGCPVAPTVGTVPDVNGETGKPVTPVEIPVDNSGKITKLECHAEGLAAGLTIKLNQDGTACVISGSPTQPKTGEIKVSVTYPDPQNPEKTKTSEPSTGKVNITKGDNGGGNTPGRNTPGGIPGGTTPDGPFPVPVAPENITPNPSPELPPVAGVQEHAQPAPNANGGKQAPQPPVAGVTATPSLVPAAPYQPKMPIALAHTGVNSVPFSLAVAALLLGLGACFSLRSRKLDQD</sequence>
<feature type="compositionally biased region" description="Basic and acidic residues" evidence="1">
    <location>
        <begin position="815"/>
        <end position="831"/>
    </location>
</feature>
<dbReference type="AlphaFoldDB" id="E6M5E0"/>
<dbReference type="SUPFAM" id="SSF103647">
    <property type="entry name" value="TSP type-3 repeat"/>
    <property type="match status" value="2"/>
</dbReference>
<evidence type="ECO:0000256" key="1">
    <source>
        <dbReference type="SAM" id="MobiDB-lite"/>
    </source>
</evidence>
<feature type="region of interest" description="Disordered" evidence="1">
    <location>
        <begin position="791"/>
        <end position="831"/>
    </location>
</feature>
<accession>E6M5E0</accession>
<feature type="region of interest" description="Disordered" evidence="1">
    <location>
        <begin position="1043"/>
        <end position="1145"/>
    </location>
</feature>
<feature type="compositionally biased region" description="Basic and acidic residues" evidence="1">
    <location>
        <begin position="948"/>
        <end position="959"/>
    </location>
</feature>